<reference evidence="1 2" key="1">
    <citation type="submission" date="2020-02" db="EMBL/GenBank/DDBJ databases">
        <title>Comparative genomics of sulfur disproportionating microorganisms.</title>
        <authorList>
            <person name="Ward L.M."/>
            <person name="Bertran E."/>
            <person name="Johnston D.T."/>
        </authorList>
    </citation>
    <scope>NUCLEOTIDE SEQUENCE [LARGE SCALE GENOMIC DNA]</scope>
    <source>
        <strain evidence="1 2">DSM 100025</strain>
    </source>
</reference>
<organism evidence="1 2">
    <name type="scientific">Dissulfurirhabdus thermomarina</name>
    <dbReference type="NCBI Taxonomy" id="1765737"/>
    <lineage>
        <taxon>Bacteria</taxon>
        <taxon>Deltaproteobacteria</taxon>
        <taxon>Dissulfurirhabdaceae</taxon>
        <taxon>Dissulfurirhabdus</taxon>
    </lineage>
</organism>
<dbReference type="EMBL" id="JAAGRR010000001">
    <property type="protein sequence ID" value="NDY41243.1"/>
    <property type="molecule type" value="Genomic_DNA"/>
</dbReference>
<accession>A0A6N9TME2</accession>
<comment type="caution">
    <text evidence="1">The sequence shown here is derived from an EMBL/GenBank/DDBJ whole genome shotgun (WGS) entry which is preliminary data.</text>
</comment>
<sequence length="146" mass="16537">MDVRLDWDGISSDLVAEAGSLRTTDDLDAAVLVSLFSDRRADDDDVTRDMLEERRGWWGDTYALVPGDRIGSRIWLLAREKLSRDTLARAREYAAEALAWLVEDGLARRVDVEVERGGPGRLDILVRVDVGAEARLYRYRLATEEE</sequence>
<evidence type="ECO:0000313" key="2">
    <source>
        <dbReference type="Proteomes" id="UP000469346"/>
    </source>
</evidence>
<evidence type="ECO:0000313" key="1">
    <source>
        <dbReference type="EMBL" id="NDY41243.1"/>
    </source>
</evidence>
<dbReference type="Proteomes" id="UP000469346">
    <property type="component" value="Unassembled WGS sequence"/>
</dbReference>
<name>A0A6N9TME2_DISTH</name>
<protein>
    <recommendedName>
        <fullName evidence="3">Mu-like prophage protein gp46</fullName>
    </recommendedName>
</protein>
<evidence type="ECO:0008006" key="3">
    <source>
        <dbReference type="Google" id="ProtNLM"/>
    </source>
</evidence>
<dbReference type="RefSeq" id="WP_163297341.1">
    <property type="nucleotide sequence ID" value="NZ_JAAGRR010000001.1"/>
</dbReference>
<dbReference type="InterPro" id="IPR010877">
    <property type="entry name" value="Phage_Mu_Gp46"/>
</dbReference>
<gene>
    <name evidence="1" type="ORF">G3N55_00060</name>
</gene>
<dbReference type="Pfam" id="PF07409">
    <property type="entry name" value="GP46"/>
    <property type="match status" value="1"/>
</dbReference>
<keyword evidence="2" id="KW-1185">Reference proteome</keyword>
<proteinExistence type="predicted"/>
<dbReference type="AlphaFoldDB" id="A0A6N9TME2"/>